<feature type="domain" description="Ice-binding protein C-terminal" evidence="2">
    <location>
        <begin position="168"/>
        <end position="190"/>
    </location>
</feature>
<dbReference type="InterPro" id="IPR013424">
    <property type="entry name" value="Ice-binding_C"/>
</dbReference>
<protein>
    <submittedName>
        <fullName evidence="3">PEP-CTERM sorting domain-containing protein</fullName>
    </submittedName>
</protein>
<comment type="caution">
    <text evidence="3">The sequence shown here is derived from an EMBL/GenBank/DDBJ whole genome shotgun (WGS) entry which is preliminary data.</text>
</comment>
<accession>A0A7X2LVD9</accession>
<dbReference type="Proteomes" id="UP000446768">
    <property type="component" value="Unassembled WGS sequence"/>
</dbReference>
<feature type="chain" id="PRO_5030635514" evidence="1">
    <location>
        <begin position="20"/>
        <end position="220"/>
    </location>
</feature>
<proteinExistence type="predicted"/>
<feature type="signal peptide" evidence="1">
    <location>
        <begin position="1"/>
        <end position="19"/>
    </location>
</feature>
<dbReference type="RefSeq" id="WP_154378928.1">
    <property type="nucleotide sequence ID" value="NZ_WKJJ01000017.1"/>
</dbReference>
<name>A0A7X2LVD9_9BURK</name>
<gene>
    <name evidence="3" type="ORF">GJ700_24600</name>
</gene>
<dbReference type="EMBL" id="WKJJ01000017">
    <property type="protein sequence ID" value="MRV74898.1"/>
    <property type="molecule type" value="Genomic_DNA"/>
</dbReference>
<reference evidence="3 4" key="1">
    <citation type="submission" date="2019-11" db="EMBL/GenBank/DDBJ databases">
        <title>Novel species isolated from a subtropical stream in China.</title>
        <authorList>
            <person name="Lu H."/>
        </authorList>
    </citation>
    <scope>NUCLEOTIDE SEQUENCE [LARGE SCALE GENOMIC DNA]</scope>
    <source>
        <strain evidence="3 4">FT92W</strain>
    </source>
</reference>
<keyword evidence="1" id="KW-0732">Signal</keyword>
<dbReference type="AlphaFoldDB" id="A0A7X2LVD9"/>
<evidence type="ECO:0000256" key="1">
    <source>
        <dbReference type="SAM" id="SignalP"/>
    </source>
</evidence>
<evidence type="ECO:0000313" key="3">
    <source>
        <dbReference type="EMBL" id="MRV74898.1"/>
    </source>
</evidence>
<keyword evidence="4" id="KW-1185">Reference proteome</keyword>
<evidence type="ECO:0000259" key="2">
    <source>
        <dbReference type="Pfam" id="PF07589"/>
    </source>
</evidence>
<sequence length="220" mass="23685">MKRCILLLLGLFAALPAMADVIYRWHTVTESPDLPGFDAVLRITDDAFWRGNAFIDFAGCSGTPCALSAVDAGIVYMGYSFALGGHGHQPPLELGVYDRFDLQFDALGGVTGSISFNTTEVELDMSGHSLWSVDLLRGDPYVGTQCGGPTFCSGTTGYFQAERLPVRVPEPSTLWLTLAGLAGWLAARRKASFAPLPALRRALCVSGLRRFLPEQSPVPA</sequence>
<dbReference type="Pfam" id="PF07589">
    <property type="entry name" value="PEP-CTERM"/>
    <property type="match status" value="1"/>
</dbReference>
<dbReference type="NCBIfam" id="TIGR02595">
    <property type="entry name" value="PEP_CTERM"/>
    <property type="match status" value="1"/>
</dbReference>
<organism evidence="3 4">
    <name type="scientific">Pseudoduganella rivuli</name>
    <dbReference type="NCBI Taxonomy" id="2666085"/>
    <lineage>
        <taxon>Bacteria</taxon>
        <taxon>Pseudomonadati</taxon>
        <taxon>Pseudomonadota</taxon>
        <taxon>Betaproteobacteria</taxon>
        <taxon>Burkholderiales</taxon>
        <taxon>Oxalobacteraceae</taxon>
        <taxon>Telluria group</taxon>
        <taxon>Pseudoduganella</taxon>
    </lineage>
</organism>
<evidence type="ECO:0000313" key="4">
    <source>
        <dbReference type="Proteomes" id="UP000446768"/>
    </source>
</evidence>